<dbReference type="CDD" id="cd06257">
    <property type="entry name" value="DnaJ"/>
    <property type="match status" value="1"/>
</dbReference>
<organism evidence="3 4">
    <name type="scientific">Monilinia fructigena</name>
    <dbReference type="NCBI Taxonomy" id="38457"/>
    <lineage>
        <taxon>Eukaryota</taxon>
        <taxon>Fungi</taxon>
        <taxon>Dikarya</taxon>
        <taxon>Ascomycota</taxon>
        <taxon>Pezizomycotina</taxon>
        <taxon>Leotiomycetes</taxon>
        <taxon>Helotiales</taxon>
        <taxon>Sclerotiniaceae</taxon>
        <taxon>Monilinia</taxon>
    </lineage>
</organism>
<dbReference type="InterPro" id="IPR056453">
    <property type="entry name" value="HTH_DNAJC9"/>
</dbReference>
<dbReference type="PANTHER" id="PTHR44144:SF1">
    <property type="entry name" value="DNAJ HOMOLOG SUBFAMILY C MEMBER 9"/>
    <property type="match status" value="1"/>
</dbReference>
<comment type="caution">
    <text evidence="3">The sequence shown here is derived from an EMBL/GenBank/DDBJ whole genome shotgun (WGS) entry which is preliminary data.</text>
</comment>
<dbReference type="PANTHER" id="PTHR44144">
    <property type="entry name" value="DNAJ HOMOLOG SUBFAMILY C MEMBER 9"/>
    <property type="match status" value="1"/>
</dbReference>
<dbReference type="GO" id="GO:0005634">
    <property type="term" value="C:nucleus"/>
    <property type="evidence" value="ECO:0007669"/>
    <property type="project" value="TreeGrafter"/>
</dbReference>
<dbReference type="OrthoDB" id="110024at2759"/>
<evidence type="ECO:0000313" key="3">
    <source>
        <dbReference type="EMBL" id="RAL67732.1"/>
    </source>
</evidence>
<feature type="compositionally biased region" description="Basic residues" evidence="1">
    <location>
        <begin position="362"/>
        <end position="382"/>
    </location>
</feature>
<sequence length="382" mass="43141">MNPHLKSIHTKFLGVGKSATEDEIKRAYRKCALKHHPDKAPEHLKDTSHIKFQEIAFAYAILSNPNRRKRYDRTGSTSESVDADGFSWTDFYSEQYRDIVTVDAIKEFSNVYKGSDEEKDDLLGAYTTFKGQWGKIYQVVMLSDPVEDEERFREIIEDAIKKGDVEEHAVFRNETKASKARRMKKAREEEKEAAEAAKKLGADKLLKGSSGNAPANSKKKPKRESSGHMDDLAAIIQARQASRMNGSFLDGLAAKYGGKKSANGPDELDEEEFQRIQNSFGLSKSKDKAKGKSKGKKEKAPSEDDVEADEDLVPKKKPLRGRKRQPEVEEEDEDEEMDDVADDQAEVAEEDEEEVEVEKPAPKKRVKKQGTRQSKRSKPTRA</sequence>
<dbReference type="Proteomes" id="UP000249056">
    <property type="component" value="Unassembled WGS sequence"/>
</dbReference>
<dbReference type="AlphaFoldDB" id="A0A395J5F2"/>
<dbReference type="PROSITE" id="PS50076">
    <property type="entry name" value="DNAJ_2"/>
    <property type="match status" value="1"/>
</dbReference>
<feature type="compositionally biased region" description="Basic and acidic residues" evidence="1">
    <location>
        <begin position="186"/>
        <end position="206"/>
    </location>
</feature>
<dbReference type="SUPFAM" id="SSF46565">
    <property type="entry name" value="Chaperone J-domain"/>
    <property type="match status" value="1"/>
</dbReference>
<name>A0A395J5F2_9HELO</name>
<accession>A0A395J5F2</accession>
<dbReference type="EMBL" id="QKRW01000003">
    <property type="protein sequence ID" value="RAL67732.1"/>
    <property type="molecule type" value="Genomic_DNA"/>
</dbReference>
<dbReference type="FunFam" id="1.10.287.110:FF:000110">
    <property type="entry name" value="DnaJ domain protein (AFU_orthologue AFUA_2G13210)"/>
    <property type="match status" value="1"/>
</dbReference>
<dbReference type="GO" id="GO:0005737">
    <property type="term" value="C:cytoplasm"/>
    <property type="evidence" value="ECO:0007669"/>
    <property type="project" value="TreeGrafter"/>
</dbReference>
<reference evidence="3 4" key="1">
    <citation type="submission" date="2018-06" db="EMBL/GenBank/DDBJ databases">
        <title>Genome Sequence of the Brown Rot Fungal Pathogen Monilinia fructigena.</title>
        <authorList>
            <person name="Landi L."/>
            <person name="De Miccolis Angelini R.M."/>
            <person name="Pollastro S."/>
            <person name="Abate D."/>
            <person name="Faretra F."/>
            <person name="Romanazzi G."/>
        </authorList>
    </citation>
    <scope>NUCLEOTIDE SEQUENCE [LARGE SCALE GENOMIC DNA]</scope>
    <source>
        <strain evidence="3 4">Mfrg269</strain>
    </source>
</reference>
<dbReference type="Pfam" id="PF23302">
    <property type="entry name" value="HTH_DNAJC9"/>
    <property type="match status" value="1"/>
</dbReference>
<protein>
    <recommendedName>
        <fullName evidence="2">J domain-containing protein</fullName>
    </recommendedName>
</protein>
<dbReference type="InterPro" id="IPR036869">
    <property type="entry name" value="J_dom_sf"/>
</dbReference>
<evidence type="ECO:0000259" key="2">
    <source>
        <dbReference type="PROSITE" id="PS50076"/>
    </source>
</evidence>
<keyword evidence="4" id="KW-1185">Reference proteome</keyword>
<evidence type="ECO:0000313" key="4">
    <source>
        <dbReference type="Proteomes" id="UP000249056"/>
    </source>
</evidence>
<feature type="region of interest" description="Disordered" evidence="1">
    <location>
        <begin position="172"/>
        <end position="238"/>
    </location>
</feature>
<feature type="compositionally biased region" description="Acidic residues" evidence="1">
    <location>
        <begin position="328"/>
        <end position="356"/>
    </location>
</feature>
<dbReference type="InterPro" id="IPR018253">
    <property type="entry name" value="DnaJ_domain_CS"/>
</dbReference>
<gene>
    <name evidence="3" type="ORF">DID88_008466</name>
</gene>
<dbReference type="InterPro" id="IPR001623">
    <property type="entry name" value="DnaJ_domain"/>
</dbReference>
<dbReference type="GO" id="GO:0031072">
    <property type="term" value="F:heat shock protein binding"/>
    <property type="evidence" value="ECO:0007669"/>
    <property type="project" value="TreeGrafter"/>
</dbReference>
<dbReference type="Pfam" id="PF00226">
    <property type="entry name" value="DnaJ"/>
    <property type="match status" value="1"/>
</dbReference>
<dbReference type="SMART" id="SM00271">
    <property type="entry name" value="DnaJ"/>
    <property type="match status" value="1"/>
</dbReference>
<dbReference type="PRINTS" id="PR00625">
    <property type="entry name" value="JDOMAIN"/>
</dbReference>
<proteinExistence type="predicted"/>
<feature type="region of interest" description="Disordered" evidence="1">
    <location>
        <begin position="254"/>
        <end position="382"/>
    </location>
</feature>
<evidence type="ECO:0000256" key="1">
    <source>
        <dbReference type="SAM" id="MobiDB-lite"/>
    </source>
</evidence>
<feature type="domain" description="J" evidence="2">
    <location>
        <begin position="8"/>
        <end position="75"/>
    </location>
</feature>
<dbReference type="PROSITE" id="PS00636">
    <property type="entry name" value="DNAJ_1"/>
    <property type="match status" value="1"/>
</dbReference>
<dbReference type="InterPro" id="IPR052594">
    <property type="entry name" value="J_domain-containing_protein"/>
</dbReference>
<dbReference type="Gene3D" id="1.10.287.110">
    <property type="entry name" value="DnaJ domain"/>
    <property type="match status" value="1"/>
</dbReference>